<dbReference type="Pfam" id="PF00400">
    <property type="entry name" value="WD40"/>
    <property type="match status" value="1"/>
</dbReference>
<dbReference type="InterPro" id="IPR020472">
    <property type="entry name" value="WD40_PAC1"/>
</dbReference>
<dbReference type="GO" id="GO:0030621">
    <property type="term" value="F:U4 snRNA binding"/>
    <property type="evidence" value="ECO:0007669"/>
    <property type="project" value="TreeGrafter"/>
</dbReference>
<dbReference type="PROSITE" id="PS50082">
    <property type="entry name" value="WD_REPEATS_2"/>
    <property type="match status" value="5"/>
</dbReference>
<keyword evidence="6" id="KW-1185">Reference proteome</keyword>
<evidence type="ECO:0000256" key="2">
    <source>
        <dbReference type="ARBA" id="ARBA00022737"/>
    </source>
</evidence>
<dbReference type="GO" id="GO:0017070">
    <property type="term" value="F:U6 snRNA binding"/>
    <property type="evidence" value="ECO:0007669"/>
    <property type="project" value="TreeGrafter"/>
</dbReference>
<sequence length="448" mass="49978">MLETQNITPSTTQRVLDNLKEVLFDRNGKLHFHLSFAEFLSSVKRSEKWVIKQETSHLKLFRACVNILERELKFNICHLETSYLTNRAVTDLSICERVTKFVPAELQYSSIHWTSHMVKAKEDFTLKNDLDSSCALNFMNNKRMIYWVECLSVMDKVSLIKSAVDDIKVWAKFTKVRSNIASEIAEGIEILVDSYSAAIVESTPHLYISALGWFIKQSLGPVLGQEGLQYHRKTRGLYRVGQPLQGHMNWVTSVAYSPDGRHMASGSDDHTVRIWDTQTGKQVGKSLQGHTKAVTSVAYSPDGKHVASGSNDHTIRIWNTQSKKQVGNSLQGHTGLITSVTYSPDGTHVASGSSDHTVRIWNTLTDKQVGQPLQGHTDLVTSVAYSPDGRYVASGSGDHTVKIWDTQTCKKVGQPPQDYTGSVTSVAYSPDGRHVVSGSDDHTVRIWD</sequence>
<dbReference type="Gene3D" id="2.130.10.10">
    <property type="entry name" value="YVTN repeat-like/Quinoprotein amine dehydrogenase"/>
    <property type="match status" value="3"/>
</dbReference>
<dbReference type="AlphaFoldDB" id="A0A4S8KKW4"/>
<dbReference type="PRINTS" id="PR00320">
    <property type="entry name" value="GPROTEINBRPT"/>
</dbReference>
<evidence type="ECO:0000259" key="4">
    <source>
        <dbReference type="Pfam" id="PF23414"/>
    </source>
</evidence>
<feature type="repeat" description="WD" evidence="3">
    <location>
        <begin position="330"/>
        <end position="371"/>
    </location>
</feature>
<keyword evidence="1 3" id="KW-0853">WD repeat</keyword>
<dbReference type="InterPro" id="IPR001680">
    <property type="entry name" value="WD40_rpt"/>
</dbReference>
<evidence type="ECO:0000313" key="6">
    <source>
        <dbReference type="Proteomes" id="UP000297245"/>
    </source>
</evidence>
<dbReference type="EMBL" id="ML181226">
    <property type="protein sequence ID" value="THU76061.1"/>
    <property type="molecule type" value="Genomic_DNA"/>
</dbReference>
<feature type="repeat" description="WD" evidence="3">
    <location>
        <begin position="416"/>
        <end position="448"/>
    </location>
</feature>
<dbReference type="SMART" id="SM00320">
    <property type="entry name" value="WD40"/>
    <property type="match status" value="5"/>
</dbReference>
<feature type="repeat" description="WD" evidence="3">
    <location>
        <begin position="244"/>
        <end position="285"/>
    </location>
</feature>
<feature type="non-terminal residue" evidence="5">
    <location>
        <position position="448"/>
    </location>
</feature>
<evidence type="ECO:0000256" key="1">
    <source>
        <dbReference type="ARBA" id="ARBA00022574"/>
    </source>
</evidence>
<keyword evidence="2" id="KW-0677">Repeat</keyword>
<dbReference type="PROSITE" id="PS00678">
    <property type="entry name" value="WD_REPEATS_1"/>
    <property type="match status" value="3"/>
</dbReference>
<name>A0A4S8KKW4_DENBC</name>
<dbReference type="GO" id="GO:0046540">
    <property type="term" value="C:U4/U6 x U5 tri-snRNP complex"/>
    <property type="evidence" value="ECO:0007669"/>
    <property type="project" value="TreeGrafter"/>
</dbReference>
<dbReference type="GO" id="GO:0000398">
    <property type="term" value="P:mRNA splicing, via spliceosome"/>
    <property type="evidence" value="ECO:0007669"/>
    <property type="project" value="TreeGrafter"/>
</dbReference>
<organism evidence="5 6">
    <name type="scientific">Dendrothele bispora (strain CBS 962.96)</name>
    <dbReference type="NCBI Taxonomy" id="1314807"/>
    <lineage>
        <taxon>Eukaryota</taxon>
        <taxon>Fungi</taxon>
        <taxon>Dikarya</taxon>
        <taxon>Basidiomycota</taxon>
        <taxon>Agaricomycotina</taxon>
        <taxon>Agaricomycetes</taxon>
        <taxon>Agaricomycetidae</taxon>
        <taxon>Agaricales</taxon>
        <taxon>Agaricales incertae sedis</taxon>
        <taxon>Dendrothele</taxon>
    </lineage>
</organism>
<dbReference type="InterPro" id="IPR055442">
    <property type="entry name" value="Beta-prop_EML-like_2nd"/>
</dbReference>
<reference evidence="5 6" key="1">
    <citation type="journal article" date="2019" name="Nat. Ecol. Evol.">
        <title>Megaphylogeny resolves global patterns of mushroom evolution.</title>
        <authorList>
            <person name="Varga T."/>
            <person name="Krizsan K."/>
            <person name="Foldi C."/>
            <person name="Dima B."/>
            <person name="Sanchez-Garcia M."/>
            <person name="Sanchez-Ramirez S."/>
            <person name="Szollosi G.J."/>
            <person name="Szarkandi J.G."/>
            <person name="Papp V."/>
            <person name="Albert L."/>
            <person name="Andreopoulos W."/>
            <person name="Angelini C."/>
            <person name="Antonin V."/>
            <person name="Barry K.W."/>
            <person name="Bougher N.L."/>
            <person name="Buchanan P."/>
            <person name="Buyck B."/>
            <person name="Bense V."/>
            <person name="Catcheside P."/>
            <person name="Chovatia M."/>
            <person name="Cooper J."/>
            <person name="Damon W."/>
            <person name="Desjardin D."/>
            <person name="Finy P."/>
            <person name="Geml J."/>
            <person name="Haridas S."/>
            <person name="Hughes K."/>
            <person name="Justo A."/>
            <person name="Karasinski D."/>
            <person name="Kautmanova I."/>
            <person name="Kiss B."/>
            <person name="Kocsube S."/>
            <person name="Kotiranta H."/>
            <person name="LaButti K.M."/>
            <person name="Lechner B.E."/>
            <person name="Liimatainen K."/>
            <person name="Lipzen A."/>
            <person name="Lukacs Z."/>
            <person name="Mihaltcheva S."/>
            <person name="Morgado L.N."/>
            <person name="Niskanen T."/>
            <person name="Noordeloos M.E."/>
            <person name="Ohm R.A."/>
            <person name="Ortiz-Santana B."/>
            <person name="Ovrebo C."/>
            <person name="Racz N."/>
            <person name="Riley R."/>
            <person name="Savchenko A."/>
            <person name="Shiryaev A."/>
            <person name="Soop K."/>
            <person name="Spirin V."/>
            <person name="Szebenyi C."/>
            <person name="Tomsovsky M."/>
            <person name="Tulloss R.E."/>
            <person name="Uehling J."/>
            <person name="Grigoriev I.V."/>
            <person name="Vagvolgyi C."/>
            <person name="Papp T."/>
            <person name="Martin F.M."/>
            <person name="Miettinen O."/>
            <person name="Hibbett D.S."/>
            <person name="Nagy L.G."/>
        </authorList>
    </citation>
    <scope>NUCLEOTIDE SEQUENCE [LARGE SCALE GENOMIC DNA]</scope>
    <source>
        <strain evidence="5 6">CBS 962.96</strain>
    </source>
</reference>
<dbReference type="PANTHER" id="PTHR19846:SF0">
    <property type="entry name" value="PRE-MRNA PROCESSING FACTOR 4"/>
    <property type="match status" value="1"/>
</dbReference>
<dbReference type="InterPro" id="IPR036322">
    <property type="entry name" value="WD40_repeat_dom_sf"/>
</dbReference>
<dbReference type="Pfam" id="PF23414">
    <property type="entry name" value="Beta-prop_EML_2"/>
    <property type="match status" value="1"/>
</dbReference>
<accession>A0A4S8KKW4</accession>
<dbReference type="Proteomes" id="UP000297245">
    <property type="component" value="Unassembled WGS sequence"/>
</dbReference>
<feature type="repeat" description="WD" evidence="3">
    <location>
        <begin position="373"/>
        <end position="414"/>
    </location>
</feature>
<evidence type="ECO:0000256" key="3">
    <source>
        <dbReference type="PROSITE-ProRule" id="PRU00221"/>
    </source>
</evidence>
<proteinExistence type="predicted"/>
<dbReference type="CDD" id="cd00200">
    <property type="entry name" value="WD40"/>
    <property type="match status" value="1"/>
</dbReference>
<dbReference type="PANTHER" id="PTHR19846">
    <property type="entry name" value="WD40 REPEAT PROTEIN"/>
    <property type="match status" value="1"/>
</dbReference>
<feature type="domain" description="EML-like second beta-propeller" evidence="4">
    <location>
        <begin position="253"/>
        <end position="414"/>
    </location>
</feature>
<evidence type="ECO:0000313" key="5">
    <source>
        <dbReference type="EMBL" id="THU76061.1"/>
    </source>
</evidence>
<dbReference type="PROSITE" id="PS50294">
    <property type="entry name" value="WD_REPEATS_REGION"/>
    <property type="match status" value="5"/>
</dbReference>
<dbReference type="SUPFAM" id="SSF50978">
    <property type="entry name" value="WD40 repeat-like"/>
    <property type="match status" value="1"/>
</dbReference>
<protein>
    <submittedName>
        <fullName evidence="5">WD40 repeat-like protein</fullName>
    </submittedName>
</protein>
<dbReference type="InterPro" id="IPR019775">
    <property type="entry name" value="WD40_repeat_CS"/>
</dbReference>
<dbReference type="OrthoDB" id="163438at2759"/>
<gene>
    <name evidence="5" type="ORF">K435DRAFT_705749</name>
</gene>
<feature type="repeat" description="WD" evidence="3">
    <location>
        <begin position="287"/>
        <end position="328"/>
    </location>
</feature>
<dbReference type="InterPro" id="IPR015943">
    <property type="entry name" value="WD40/YVTN_repeat-like_dom_sf"/>
</dbReference>